<dbReference type="AlphaFoldDB" id="A0A5B0R8I5"/>
<feature type="region of interest" description="Disordered" evidence="1">
    <location>
        <begin position="1"/>
        <end position="88"/>
    </location>
</feature>
<accession>A0A5B0R8I5</accession>
<evidence type="ECO:0000256" key="1">
    <source>
        <dbReference type="SAM" id="MobiDB-lite"/>
    </source>
</evidence>
<feature type="compositionally biased region" description="Low complexity" evidence="1">
    <location>
        <begin position="57"/>
        <end position="73"/>
    </location>
</feature>
<gene>
    <name evidence="2" type="ORF">PGTUg99_030170</name>
</gene>
<dbReference type="EMBL" id="VDEP01000237">
    <property type="protein sequence ID" value="KAA1121792.1"/>
    <property type="molecule type" value="Genomic_DNA"/>
</dbReference>
<organism evidence="2 3">
    <name type="scientific">Puccinia graminis f. sp. tritici</name>
    <dbReference type="NCBI Taxonomy" id="56615"/>
    <lineage>
        <taxon>Eukaryota</taxon>
        <taxon>Fungi</taxon>
        <taxon>Dikarya</taxon>
        <taxon>Basidiomycota</taxon>
        <taxon>Pucciniomycotina</taxon>
        <taxon>Pucciniomycetes</taxon>
        <taxon>Pucciniales</taxon>
        <taxon>Pucciniaceae</taxon>
        <taxon>Puccinia</taxon>
    </lineage>
</organism>
<dbReference type="Proteomes" id="UP000325313">
    <property type="component" value="Unassembled WGS sequence"/>
</dbReference>
<sequence length="282" mass="30952">MSTTSQSDNDTQSPPAQVSQATRVPRSNTAQLRNHRGNPYPPPLPRQLANRTADHTSGSPSPDGSPAGPQSAPTPAVGTVRHFGRPGGGVVRRWPPTVVPFETSEASFDDEYIDLLGRTYDLRAPYMGFAEELVQVPSSRQFSVLLYSMLSVRQAVESLLQTRDAAQIASTGTLAIPLSVQAWIFPYQKHFKTFVQTRAKEVLMSPTLDVYSCDPVRGAPPAGRSLLDQVLEHVINQSDEFKLDYLPVGFLSGDLAARGSLNTELRERLKHERGNMRNLVSN</sequence>
<feature type="compositionally biased region" description="Low complexity" evidence="1">
    <location>
        <begin position="1"/>
        <end position="13"/>
    </location>
</feature>
<proteinExistence type="predicted"/>
<comment type="caution">
    <text evidence="2">The sequence shown here is derived from an EMBL/GenBank/DDBJ whole genome shotgun (WGS) entry which is preliminary data.</text>
</comment>
<reference evidence="2 3" key="1">
    <citation type="submission" date="2019-05" db="EMBL/GenBank/DDBJ databases">
        <title>Emergence of the Ug99 lineage of the wheat stem rust pathogen through somatic hybridization.</title>
        <authorList>
            <person name="Li F."/>
            <person name="Upadhyaya N.M."/>
            <person name="Sperschneider J."/>
            <person name="Matny O."/>
            <person name="Nguyen-Phuc H."/>
            <person name="Mago R."/>
            <person name="Raley C."/>
            <person name="Miller M.E."/>
            <person name="Silverstein K.A.T."/>
            <person name="Henningsen E."/>
            <person name="Hirsch C.D."/>
            <person name="Visser B."/>
            <person name="Pretorius Z.A."/>
            <person name="Steffenson B.J."/>
            <person name="Schwessinger B."/>
            <person name="Dodds P.N."/>
            <person name="Figueroa M."/>
        </authorList>
    </citation>
    <scope>NUCLEOTIDE SEQUENCE [LARGE SCALE GENOMIC DNA]</scope>
    <source>
        <strain evidence="2 3">Ug99</strain>
    </source>
</reference>
<evidence type="ECO:0000313" key="3">
    <source>
        <dbReference type="Proteomes" id="UP000325313"/>
    </source>
</evidence>
<evidence type="ECO:0000313" key="2">
    <source>
        <dbReference type="EMBL" id="KAA1121792.1"/>
    </source>
</evidence>
<name>A0A5B0R8I5_PUCGR</name>
<feature type="compositionally biased region" description="Polar residues" evidence="1">
    <location>
        <begin position="14"/>
        <end position="32"/>
    </location>
</feature>
<protein>
    <submittedName>
        <fullName evidence="2">Uncharacterized protein</fullName>
    </submittedName>
</protein>